<feature type="transmembrane region" description="Helical" evidence="9">
    <location>
        <begin position="163"/>
        <end position="183"/>
    </location>
</feature>
<comment type="subcellular location">
    <subcellularLocation>
        <location evidence="1">Cell membrane</location>
        <topology evidence="1">Multi-pass membrane protein</topology>
    </subcellularLocation>
</comment>
<evidence type="ECO:0000256" key="6">
    <source>
        <dbReference type="ARBA" id="ARBA00023065"/>
    </source>
</evidence>
<accession>A0A5M8QWZ2</accession>
<dbReference type="EMBL" id="VBSN01000040">
    <property type="protein sequence ID" value="KAA6438923.1"/>
    <property type="molecule type" value="Genomic_DNA"/>
</dbReference>
<proteinExistence type="inferred from homology"/>
<reference evidence="10 11" key="1">
    <citation type="submission" date="2019-05" db="EMBL/GenBank/DDBJ databases">
        <authorList>
            <person name="Qu J.-H."/>
        </authorList>
    </citation>
    <scope>NUCLEOTIDE SEQUENCE [LARGE SCALE GENOMIC DNA]</scope>
    <source>
        <strain evidence="10 11">NS28</strain>
    </source>
</reference>
<comment type="similarity">
    <text evidence="8">Belongs to the anion channel-forming bestrophin (TC 1.A.46) family.</text>
</comment>
<dbReference type="PANTHER" id="PTHR33281:SF19">
    <property type="entry name" value="VOLTAGE-DEPENDENT ANION CHANNEL-FORMING PROTEIN YNEE"/>
    <property type="match status" value="1"/>
</dbReference>
<keyword evidence="2" id="KW-0813">Transport</keyword>
<evidence type="ECO:0000256" key="5">
    <source>
        <dbReference type="ARBA" id="ARBA00022989"/>
    </source>
</evidence>
<feature type="transmembrane region" description="Helical" evidence="9">
    <location>
        <begin position="6"/>
        <end position="27"/>
    </location>
</feature>
<keyword evidence="5 9" id="KW-1133">Transmembrane helix</keyword>
<keyword evidence="7 9" id="KW-0472">Membrane</keyword>
<dbReference type="GO" id="GO:0005886">
    <property type="term" value="C:plasma membrane"/>
    <property type="evidence" value="ECO:0007669"/>
    <property type="project" value="UniProtKB-SubCell"/>
</dbReference>
<keyword evidence="11" id="KW-1185">Reference proteome</keyword>
<organism evidence="10 11">
    <name type="scientific">Dyadobacter flavalbus</name>
    <dbReference type="NCBI Taxonomy" id="2579942"/>
    <lineage>
        <taxon>Bacteria</taxon>
        <taxon>Pseudomonadati</taxon>
        <taxon>Bacteroidota</taxon>
        <taxon>Cytophagia</taxon>
        <taxon>Cytophagales</taxon>
        <taxon>Spirosomataceae</taxon>
        <taxon>Dyadobacter</taxon>
    </lineage>
</organism>
<evidence type="ECO:0000313" key="11">
    <source>
        <dbReference type="Proteomes" id="UP000323994"/>
    </source>
</evidence>
<evidence type="ECO:0000256" key="2">
    <source>
        <dbReference type="ARBA" id="ARBA00022448"/>
    </source>
</evidence>
<feature type="transmembrane region" description="Helical" evidence="9">
    <location>
        <begin position="189"/>
        <end position="210"/>
    </location>
</feature>
<dbReference type="Proteomes" id="UP000323994">
    <property type="component" value="Unassembled WGS sequence"/>
</dbReference>
<evidence type="ECO:0000256" key="8">
    <source>
        <dbReference type="ARBA" id="ARBA00034708"/>
    </source>
</evidence>
<evidence type="ECO:0000256" key="4">
    <source>
        <dbReference type="ARBA" id="ARBA00022692"/>
    </source>
</evidence>
<sequence length="353" mass="40816">MLPEYITRNSVGIATTLGIAISILLSYKINQAYSRWWEARTIWGAIVNDSRSLVLQLQLYLNEQIKLIYKISHYQIAWCYSLEKSLRRQDISEVLNSILTIDDIEKVRKHSNTPLAINQLQTLLIKELFKKGFLNEFARIKIEETLTRLVASMGKCERIKNTVFPPTFGQILNVAIYLFTIFLSLSSTFQLNIILQIAILTSISVMFFFLEELAHSLQDPFHNYPTDIPITAISRELDKLVASVNPADPTPLELHRSPMFGGKKIWRQYDKGQRCHIIKEALGVLARSHQSNRIFACVVNKAKLSPTDPVEFAFEQLDSRSKKMRKRRYFFEQLREDFAEFLQNPPLNIMVLS</sequence>
<dbReference type="InterPro" id="IPR044669">
    <property type="entry name" value="YneE/VCCN1/2-like"/>
</dbReference>
<keyword evidence="3" id="KW-1003">Cell membrane</keyword>
<gene>
    <name evidence="10" type="ORF">FEM33_14900</name>
</gene>
<dbReference type="AlphaFoldDB" id="A0A5M8QWZ2"/>
<comment type="caution">
    <text evidence="10">The sequence shown here is derived from an EMBL/GenBank/DDBJ whole genome shotgun (WGS) entry which is preliminary data.</text>
</comment>
<dbReference type="GO" id="GO:0005254">
    <property type="term" value="F:chloride channel activity"/>
    <property type="evidence" value="ECO:0007669"/>
    <property type="project" value="InterPro"/>
</dbReference>
<name>A0A5M8QWZ2_9BACT</name>
<evidence type="ECO:0000313" key="10">
    <source>
        <dbReference type="EMBL" id="KAA6438923.1"/>
    </source>
</evidence>
<dbReference type="RefSeq" id="WP_139012820.1">
    <property type="nucleotide sequence ID" value="NZ_VBSN01000040.1"/>
</dbReference>
<evidence type="ECO:0000256" key="9">
    <source>
        <dbReference type="SAM" id="Phobius"/>
    </source>
</evidence>
<evidence type="ECO:0000256" key="7">
    <source>
        <dbReference type="ARBA" id="ARBA00023136"/>
    </source>
</evidence>
<keyword evidence="6" id="KW-0406">Ion transport</keyword>
<evidence type="ECO:0000256" key="1">
    <source>
        <dbReference type="ARBA" id="ARBA00004651"/>
    </source>
</evidence>
<dbReference type="PANTHER" id="PTHR33281">
    <property type="entry name" value="UPF0187 PROTEIN YNEE"/>
    <property type="match status" value="1"/>
</dbReference>
<keyword evidence="4 9" id="KW-0812">Transmembrane</keyword>
<evidence type="ECO:0000256" key="3">
    <source>
        <dbReference type="ARBA" id="ARBA00022475"/>
    </source>
</evidence>
<dbReference type="Pfam" id="PF25539">
    <property type="entry name" value="Bestrophin_2"/>
    <property type="match status" value="1"/>
</dbReference>
<protein>
    <submittedName>
        <fullName evidence="10">Uncharacterized protein</fullName>
    </submittedName>
</protein>